<accession>A0A5C3Q490</accession>
<feature type="domain" description="Flavin reductase like" evidence="5">
    <location>
        <begin position="91"/>
        <end position="245"/>
    </location>
</feature>
<dbReference type="PANTHER" id="PTHR33798:SF5">
    <property type="entry name" value="FLAVIN REDUCTASE LIKE DOMAIN-CONTAINING PROTEIN"/>
    <property type="match status" value="1"/>
</dbReference>
<gene>
    <name evidence="6" type="ORF">BDV98DRAFT_578144</name>
</gene>
<evidence type="ECO:0000313" key="7">
    <source>
        <dbReference type="Proteomes" id="UP000305067"/>
    </source>
</evidence>
<dbReference type="Pfam" id="PF01613">
    <property type="entry name" value="Flavin_Reduct"/>
    <property type="match status" value="1"/>
</dbReference>
<dbReference type="AlphaFoldDB" id="A0A5C3Q490"/>
<keyword evidence="3" id="KW-0288">FMN</keyword>
<evidence type="ECO:0000256" key="4">
    <source>
        <dbReference type="ARBA" id="ARBA00038054"/>
    </source>
</evidence>
<sequence>MSLLRSTLRIRARIFDASSSLHKTVATTPWTRAKARFILTGPPPNPFWQLGSGASTNTPSSKAWNEQEKDGWTTWNMQEMDMRDAYTLMTSAVIPRPIAFVSSLSEEGVPNLAPFSYFAMVGHNPPMLSVSFSLSPRRPKDTRENILATKEFVVNIISEPFIEAANATCVEAPEEVDEWKLSGLGMVPSDIVKLARVRESAVSFECTLHSSHDIQAPNSPPTTTLVLGLIKKAHIRNAVLSADKRTVDAEKLQAMSRLGGLAYARVGEKFELKRPSWREEVEGWWDDAVKR</sequence>
<evidence type="ECO:0000256" key="2">
    <source>
        <dbReference type="ARBA" id="ARBA00022630"/>
    </source>
</evidence>
<comment type="cofactor">
    <cofactor evidence="1">
        <name>FMN</name>
        <dbReference type="ChEBI" id="CHEBI:58210"/>
    </cofactor>
</comment>
<protein>
    <recommendedName>
        <fullName evidence="5">Flavin reductase like domain-containing protein</fullName>
    </recommendedName>
</protein>
<dbReference type="STRING" id="1884261.A0A5C3Q490"/>
<keyword evidence="7" id="KW-1185">Reference proteome</keyword>
<evidence type="ECO:0000256" key="3">
    <source>
        <dbReference type="ARBA" id="ARBA00022643"/>
    </source>
</evidence>
<evidence type="ECO:0000259" key="5">
    <source>
        <dbReference type="SMART" id="SM00903"/>
    </source>
</evidence>
<reference evidence="6 7" key="1">
    <citation type="journal article" date="2019" name="Nat. Ecol. Evol.">
        <title>Megaphylogeny resolves global patterns of mushroom evolution.</title>
        <authorList>
            <person name="Varga T."/>
            <person name="Krizsan K."/>
            <person name="Foldi C."/>
            <person name="Dima B."/>
            <person name="Sanchez-Garcia M."/>
            <person name="Sanchez-Ramirez S."/>
            <person name="Szollosi G.J."/>
            <person name="Szarkandi J.G."/>
            <person name="Papp V."/>
            <person name="Albert L."/>
            <person name="Andreopoulos W."/>
            <person name="Angelini C."/>
            <person name="Antonin V."/>
            <person name="Barry K.W."/>
            <person name="Bougher N.L."/>
            <person name="Buchanan P."/>
            <person name="Buyck B."/>
            <person name="Bense V."/>
            <person name="Catcheside P."/>
            <person name="Chovatia M."/>
            <person name="Cooper J."/>
            <person name="Damon W."/>
            <person name="Desjardin D."/>
            <person name="Finy P."/>
            <person name="Geml J."/>
            <person name="Haridas S."/>
            <person name="Hughes K."/>
            <person name="Justo A."/>
            <person name="Karasinski D."/>
            <person name="Kautmanova I."/>
            <person name="Kiss B."/>
            <person name="Kocsube S."/>
            <person name="Kotiranta H."/>
            <person name="LaButti K.M."/>
            <person name="Lechner B.E."/>
            <person name="Liimatainen K."/>
            <person name="Lipzen A."/>
            <person name="Lukacs Z."/>
            <person name="Mihaltcheva S."/>
            <person name="Morgado L.N."/>
            <person name="Niskanen T."/>
            <person name="Noordeloos M.E."/>
            <person name="Ohm R.A."/>
            <person name="Ortiz-Santana B."/>
            <person name="Ovrebo C."/>
            <person name="Racz N."/>
            <person name="Riley R."/>
            <person name="Savchenko A."/>
            <person name="Shiryaev A."/>
            <person name="Soop K."/>
            <person name="Spirin V."/>
            <person name="Szebenyi C."/>
            <person name="Tomsovsky M."/>
            <person name="Tulloss R.E."/>
            <person name="Uehling J."/>
            <person name="Grigoriev I.V."/>
            <person name="Vagvolgyi C."/>
            <person name="Papp T."/>
            <person name="Martin F.M."/>
            <person name="Miettinen O."/>
            <person name="Hibbett D.S."/>
            <person name="Nagy L.G."/>
        </authorList>
    </citation>
    <scope>NUCLEOTIDE SEQUENCE [LARGE SCALE GENOMIC DNA]</scope>
    <source>
        <strain evidence="6 7">CBS 309.79</strain>
    </source>
</reference>
<comment type="similarity">
    <text evidence="4">Belongs to the flavoredoxin family.</text>
</comment>
<dbReference type="InterPro" id="IPR002563">
    <property type="entry name" value="Flavin_Rdtase-like_dom"/>
</dbReference>
<evidence type="ECO:0000256" key="1">
    <source>
        <dbReference type="ARBA" id="ARBA00001917"/>
    </source>
</evidence>
<dbReference type="Proteomes" id="UP000305067">
    <property type="component" value="Unassembled WGS sequence"/>
</dbReference>
<dbReference type="EMBL" id="ML178905">
    <property type="protein sequence ID" value="TFK95210.1"/>
    <property type="molecule type" value="Genomic_DNA"/>
</dbReference>
<name>A0A5C3Q490_9AGAR</name>
<dbReference type="Gene3D" id="2.30.110.10">
    <property type="entry name" value="Electron Transport, Fmn-binding Protein, Chain A"/>
    <property type="match status" value="1"/>
</dbReference>
<dbReference type="SUPFAM" id="SSF50475">
    <property type="entry name" value="FMN-binding split barrel"/>
    <property type="match status" value="1"/>
</dbReference>
<dbReference type="SMART" id="SM00903">
    <property type="entry name" value="Flavin_Reduct"/>
    <property type="match status" value="1"/>
</dbReference>
<dbReference type="InterPro" id="IPR012349">
    <property type="entry name" value="Split_barrel_FMN-bd"/>
</dbReference>
<dbReference type="OrthoDB" id="10250990at2759"/>
<dbReference type="PANTHER" id="PTHR33798">
    <property type="entry name" value="FLAVOPROTEIN OXYGENASE"/>
    <property type="match status" value="1"/>
</dbReference>
<dbReference type="GO" id="GO:0010181">
    <property type="term" value="F:FMN binding"/>
    <property type="evidence" value="ECO:0007669"/>
    <property type="project" value="InterPro"/>
</dbReference>
<proteinExistence type="inferred from homology"/>
<organism evidence="6 7">
    <name type="scientific">Pterulicium gracile</name>
    <dbReference type="NCBI Taxonomy" id="1884261"/>
    <lineage>
        <taxon>Eukaryota</taxon>
        <taxon>Fungi</taxon>
        <taxon>Dikarya</taxon>
        <taxon>Basidiomycota</taxon>
        <taxon>Agaricomycotina</taxon>
        <taxon>Agaricomycetes</taxon>
        <taxon>Agaricomycetidae</taxon>
        <taxon>Agaricales</taxon>
        <taxon>Pleurotineae</taxon>
        <taxon>Pterulaceae</taxon>
        <taxon>Pterulicium</taxon>
    </lineage>
</organism>
<evidence type="ECO:0000313" key="6">
    <source>
        <dbReference type="EMBL" id="TFK95210.1"/>
    </source>
</evidence>
<keyword evidence="2" id="KW-0285">Flavoprotein</keyword>